<dbReference type="FunFam" id="3.40.50.12230:FF:000001">
    <property type="entry name" value="Methionyl-tRNA formyltransferase"/>
    <property type="match status" value="1"/>
</dbReference>
<comment type="similarity">
    <text evidence="1 5">Belongs to the Fmt family.</text>
</comment>
<comment type="caution">
    <text evidence="8">The sequence shown here is derived from an EMBL/GenBank/DDBJ whole genome shotgun (WGS) entry which is preliminary data.</text>
</comment>
<dbReference type="CDD" id="cd08704">
    <property type="entry name" value="Met_tRNA_FMT_C"/>
    <property type="match status" value="1"/>
</dbReference>
<proteinExistence type="inferred from homology"/>
<accession>A0A2M7T9W4</accession>
<keyword evidence="3 5" id="KW-0808">Transferase</keyword>
<evidence type="ECO:0000256" key="5">
    <source>
        <dbReference type="HAMAP-Rule" id="MF_00182"/>
    </source>
</evidence>
<dbReference type="InterPro" id="IPR041711">
    <property type="entry name" value="Met-tRNA-FMT_N"/>
</dbReference>
<dbReference type="HAMAP" id="MF_00182">
    <property type="entry name" value="Formyl_trans"/>
    <property type="match status" value="1"/>
</dbReference>
<dbReference type="SUPFAM" id="SSF53328">
    <property type="entry name" value="Formyltransferase"/>
    <property type="match status" value="1"/>
</dbReference>
<dbReference type="NCBIfam" id="TIGR00460">
    <property type="entry name" value="fmt"/>
    <property type="match status" value="1"/>
</dbReference>
<dbReference type="EC" id="2.1.2.9" evidence="2 5"/>
<dbReference type="GO" id="GO:0004479">
    <property type="term" value="F:methionyl-tRNA formyltransferase activity"/>
    <property type="evidence" value="ECO:0007669"/>
    <property type="project" value="UniProtKB-UniRule"/>
</dbReference>
<dbReference type="SUPFAM" id="SSF50486">
    <property type="entry name" value="FMT C-terminal domain-like"/>
    <property type="match status" value="1"/>
</dbReference>
<dbReference type="InterPro" id="IPR036477">
    <property type="entry name" value="Formyl_transf_N_sf"/>
</dbReference>
<dbReference type="Proteomes" id="UP000230956">
    <property type="component" value="Unassembled WGS sequence"/>
</dbReference>
<dbReference type="CDD" id="cd08646">
    <property type="entry name" value="FMT_core_Met-tRNA-FMT_N"/>
    <property type="match status" value="1"/>
</dbReference>
<feature type="domain" description="Formyl transferase C-terminal" evidence="7">
    <location>
        <begin position="203"/>
        <end position="306"/>
    </location>
</feature>
<keyword evidence="4 5" id="KW-0648">Protein biosynthesis</keyword>
<dbReference type="GO" id="GO:0005829">
    <property type="term" value="C:cytosol"/>
    <property type="evidence" value="ECO:0007669"/>
    <property type="project" value="TreeGrafter"/>
</dbReference>
<protein>
    <recommendedName>
        <fullName evidence="2 5">Methionyl-tRNA formyltransferase</fullName>
        <ecNumber evidence="2 5">2.1.2.9</ecNumber>
    </recommendedName>
</protein>
<feature type="binding site" evidence="5">
    <location>
        <begin position="109"/>
        <end position="112"/>
    </location>
    <ligand>
        <name>(6S)-5,6,7,8-tetrahydrofolate</name>
        <dbReference type="ChEBI" id="CHEBI:57453"/>
    </ligand>
</feature>
<evidence type="ECO:0000256" key="3">
    <source>
        <dbReference type="ARBA" id="ARBA00022679"/>
    </source>
</evidence>
<evidence type="ECO:0000313" key="8">
    <source>
        <dbReference type="EMBL" id="PIZ41670.1"/>
    </source>
</evidence>
<gene>
    <name evidence="5" type="primary">fmt</name>
    <name evidence="8" type="ORF">COY37_01975</name>
</gene>
<dbReference type="Pfam" id="PF00551">
    <property type="entry name" value="Formyl_trans_N"/>
    <property type="match status" value="1"/>
</dbReference>
<dbReference type="EMBL" id="PFNG01000047">
    <property type="protein sequence ID" value="PIZ41670.1"/>
    <property type="molecule type" value="Genomic_DNA"/>
</dbReference>
<comment type="catalytic activity">
    <reaction evidence="5">
        <text>L-methionyl-tRNA(fMet) + (6R)-10-formyltetrahydrofolate = N-formyl-L-methionyl-tRNA(fMet) + (6S)-5,6,7,8-tetrahydrofolate + H(+)</text>
        <dbReference type="Rhea" id="RHEA:24380"/>
        <dbReference type="Rhea" id="RHEA-COMP:9952"/>
        <dbReference type="Rhea" id="RHEA-COMP:9953"/>
        <dbReference type="ChEBI" id="CHEBI:15378"/>
        <dbReference type="ChEBI" id="CHEBI:57453"/>
        <dbReference type="ChEBI" id="CHEBI:78530"/>
        <dbReference type="ChEBI" id="CHEBI:78844"/>
        <dbReference type="ChEBI" id="CHEBI:195366"/>
        <dbReference type="EC" id="2.1.2.9"/>
    </reaction>
</comment>
<dbReference type="InterPro" id="IPR002376">
    <property type="entry name" value="Formyl_transf_N"/>
</dbReference>
<dbReference type="InterPro" id="IPR005794">
    <property type="entry name" value="Fmt"/>
</dbReference>
<dbReference type="Gene3D" id="3.40.50.12230">
    <property type="match status" value="1"/>
</dbReference>
<evidence type="ECO:0000256" key="1">
    <source>
        <dbReference type="ARBA" id="ARBA00010699"/>
    </source>
</evidence>
<organism evidence="8 9">
    <name type="scientific">Candidatus Aquicultor secundus</name>
    <dbReference type="NCBI Taxonomy" id="1973895"/>
    <lineage>
        <taxon>Bacteria</taxon>
        <taxon>Bacillati</taxon>
        <taxon>Actinomycetota</taxon>
        <taxon>Candidatus Aquicultoria</taxon>
        <taxon>Candidatus Aquicultorales</taxon>
        <taxon>Candidatus Aquicultoraceae</taxon>
        <taxon>Candidatus Aquicultor</taxon>
    </lineage>
</organism>
<dbReference type="RefSeq" id="WP_286678459.1">
    <property type="nucleotide sequence ID" value="NZ_MNXI01000085.1"/>
</dbReference>
<evidence type="ECO:0000256" key="2">
    <source>
        <dbReference type="ARBA" id="ARBA00012261"/>
    </source>
</evidence>
<dbReference type="AlphaFoldDB" id="A0A2M7T9W4"/>
<reference evidence="9" key="1">
    <citation type="submission" date="2017-09" db="EMBL/GenBank/DDBJ databases">
        <title>Depth-based differentiation of microbial function through sediment-hosted aquifers and enrichment of novel symbionts in the deep terrestrial subsurface.</title>
        <authorList>
            <person name="Probst A.J."/>
            <person name="Ladd B."/>
            <person name="Jarett J.K."/>
            <person name="Geller-Mcgrath D.E."/>
            <person name="Sieber C.M.K."/>
            <person name="Emerson J.B."/>
            <person name="Anantharaman K."/>
            <person name="Thomas B.C."/>
            <person name="Malmstrom R."/>
            <person name="Stieglmeier M."/>
            <person name="Klingl A."/>
            <person name="Woyke T."/>
            <person name="Ryan C.M."/>
            <person name="Banfield J.F."/>
        </authorList>
    </citation>
    <scope>NUCLEOTIDE SEQUENCE [LARGE SCALE GENOMIC DNA]</scope>
</reference>
<dbReference type="PANTHER" id="PTHR11138">
    <property type="entry name" value="METHIONYL-TRNA FORMYLTRANSFERASE"/>
    <property type="match status" value="1"/>
</dbReference>
<evidence type="ECO:0000259" key="7">
    <source>
        <dbReference type="Pfam" id="PF02911"/>
    </source>
</evidence>
<dbReference type="InterPro" id="IPR011034">
    <property type="entry name" value="Formyl_transferase-like_C_sf"/>
</dbReference>
<evidence type="ECO:0000256" key="4">
    <source>
        <dbReference type="ARBA" id="ARBA00022917"/>
    </source>
</evidence>
<name>A0A2M7T9W4_9ACTN</name>
<feature type="domain" description="Formyl transferase N-terminal" evidence="6">
    <location>
        <begin position="4"/>
        <end position="180"/>
    </location>
</feature>
<evidence type="ECO:0000259" key="6">
    <source>
        <dbReference type="Pfam" id="PF00551"/>
    </source>
</evidence>
<dbReference type="InterPro" id="IPR005793">
    <property type="entry name" value="Formyl_trans_C"/>
</dbReference>
<dbReference type="PANTHER" id="PTHR11138:SF5">
    <property type="entry name" value="METHIONYL-TRNA FORMYLTRANSFERASE, MITOCHONDRIAL"/>
    <property type="match status" value="1"/>
</dbReference>
<dbReference type="InterPro" id="IPR044135">
    <property type="entry name" value="Met-tRNA-FMT_C"/>
</dbReference>
<dbReference type="Pfam" id="PF02911">
    <property type="entry name" value="Formyl_trans_C"/>
    <property type="match status" value="1"/>
</dbReference>
<comment type="function">
    <text evidence="5">Attaches a formyl group to the free amino group of methionyl-tRNA(fMet). The formyl group appears to play a dual role in the initiator identity of N-formylmethionyl-tRNA by promoting its recognition by IF2 and preventing the misappropriation of this tRNA by the elongation apparatus.</text>
</comment>
<sequence length="324" mass="35704">MRAFFMGTPQLAVPVLKRIVDSEHEVVLVVSQPDKRSGRRQKIGAPPIKLLALEEGIPLVQPVTLKDDRFRIQMEELQPDIGVVFAYGKIIPQWLIDIPKYGVINVHASLLPRWRGAAPIQRAIMEGDTVTGVTIMQLVRELDAGDILLQQEIEIEPQDTAETLALRMSTVGANLIIKALARIESGTIQPTKQNPAEITYAGKIDDEDLEISWAKPAEAIFNQIRGLNPKPGAHTHFDDTLLKVWWAAKAPQVIPDTAQAEPGTIIHIDKHTGPYVATGTEPLLLVEVQPANKKKISGAEFMRGYRLKVGDRLGTVVRSQGLGD</sequence>
<evidence type="ECO:0000313" key="9">
    <source>
        <dbReference type="Proteomes" id="UP000230956"/>
    </source>
</evidence>